<evidence type="ECO:0000256" key="1">
    <source>
        <dbReference type="SAM" id="MobiDB-lite"/>
    </source>
</evidence>
<feature type="region of interest" description="Disordered" evidence="1">
    <location>
        <begin position="1"/>
        <end position="24"/>
    </location>
</feature>
<organism evidence="2 3">
    <name type="scientific">Saccharothrix mutabilis subsp. mutabilis</name>
    <dbReference type="NCBI Taxonomy" id="66855"/>
    <lineage>
        <taxon>Bacteria</taxon>
        <taxon>Bacillati</taxon>
        <taxon>Actinomycetota</taxon>
        <taxon>Actinomycetes</taxon>
        <taxon>Pseudonocardiales</taxon>
        <taxon>Pseudonocardiaceae</taxon>
        <taxon>Saccharothrix</taxon>
    </lineage>
</organism>
<keyword evidence="3" id="KW-1185">Reference proteome</keyword>
<gene>
    <name evidence="2" type="ORF">GCM10010492_37480</name>
</gene>
<accession>A0ABP3DLM4</accession>
<protein>
    <submittedName>
        <fullName evidence="2">Uncharacterized protein</fullName>
    </submittedName>
</protein>
<proteinExistence type="predicted"/>
<comment type="caution">
    <text evidence="2">The sequence shown here is derived from an EMBL/GenBank/DDBJ whole genome shotgun (WGS) entry which is preliminary data.</text>
</comment>
<dbReference type="Proteomes" id="UP001500416">
    <property type="component" value="Unassembled WGS sequence"/>
</dbReference>
<name>A0ABP3DLM4_9PSEU</name>
<reference evidence="3" key="1">
    <citation type="journal article" date="2019" name="Int. J. Syst. Evol. Microbiol.">
        <title>The Global Catalogue of Microorganisms (GCM) 10K type strain sequencing project: providing services to taxonomists for standard genome sequencing and annotation.</title>
        <authorList>
            <consortium name="The Broad Institute Genomics Platform"/>
            <consortium name="The Broad Institute Genome Sequencing Center for Infectious Disease"/>
            <person name="Wu L."/>
            <person name="Ma J."/>
        </authorList>
    </citation>
    <scope>NUCLEOTIDE SEQUENCE [LARGE SCALE GENOMIC DNA]</scope>
    <source>
        <strain evidence="3">JCM 3380</strain>
    </source>
</reference>
<sequence length="52" mass="5391">MIFRPTPPTRGGTGMENETPQASGLLLSAESLTSAVDRNKANGALDDTDGND</sequence>
<dbReference type="EMBL" id="BAAABU010000007">
    <property type="protein sequence ID" value="GAA0235051.1"/>
    <property type="molecule type" value="Genomic_DNA"/>
</dbReference>
<evidence type="ECO:0000313" key="2">
    <source>
        <dbReference type="EMBL" id="GAA0235051.1"/>
    </source>
</evidence>
<evidence type="ECO:0000313" key="3">
    <source>
        <dbReference type="Proteomes" id="UP001500416"/>
    </source>
</evidence>